<dbReference type="GO" id="GO:0016682">
    <property type="term" value="F:oxidoreductase activity, acting on diphenols and related substances as donors, oxygen as acceptor"/>
    <property type="evidence" value="ECO:0007669"/>
    <property type="project" value="TreeGrafter"/>
</dbReference>
<dbReference type="AlphaFoldDB" id="A0A328U2I3"/>
<feature type="transmembrane region" description="Helical" evidence="12">
    <location>
        <begin position="194"/>
        <end position="215"/>
    </location>
</feature>
<evidence type="ECO:0000256" key="8">
    <source>
        <dbReference type="ARBA" id="ARBA00022982"/>
    </source>
</evidence>
<comment type="caution">
    <text evidence="13">The sequence shown here is derived from an EMBL/GenBank/DDBJ whole genome shotgun (WGS) entry which is preliminary data.</text>
</comment>
<feature type="transmembrane region" description="Helical" evidence="12">
    <location>
        <begin position="301"/>
        <end position="324"/>
    </location>
</feature>
<dbReference type="PANTHER" id="PTHR43141:SF5">
    <property type="entry name" value="CYTOCHROME BD-I UBIQUINOL OXIDASE SUBUNIT 2"/>
    <property type="match status" value="1"/>
</dbReference>
<feature type="transmembrane region" description="Helical" evidence="12">
    <location>
        <begin position="113"/>
        <end position="132"/>
    </location>
</feature>
<organism evidence="13 14">
    <name type="scientific">Paenibacillus montanisoli</name>
    <dbReference type="NCBI Taxonomy" id="2081970"/>
    <lineage>
        <taxon>Bacteria</taxon>
        <taxon>Bacillati</taxon>
        <taxon>Bacillota</taxon>
        <taxon>Bacilli</taxon>
        <taxon>Bacillales</taxon>
        <taxon>Paenibacillaceae</taxon>
        <taxon>Paenibacillus</taxon>
    </lineage>
</organism>
<dbReference type="InterPro" id="IPR003317">
    <property type="entry name" value="Cyt-d_oxidase_su2"/>
</dbReference>
<evidence type="ECO:0000256" key="1">
    <source>
        <dbReference type="ARBA" id="ARBA00004651"/>
    </source>
</evidence>
<reference evidence="13 14" key="1">
    <citation type="submission" date="2018-06" db="EMBL/GenBank/DDBJ databases">
        <title>Paenibacillus montanisoli sp. nov., isolated from mountain area soil.</title>
        <authorList>
            <person name="Wu M."/>
        </authorList>
    </citation>
    <scope>NUCLEOTIDE SEQUENCE [LARGE SCALE GENOMIC DNA]</scope>
    <source>
        <strain evidence="13 14">RA17</strain>
    </source>
</reference>
<feature type="transmembrane region" description="Helical" evidence="12">
    <location>
        <begin position="252"/>
        <end position="273"/>
    </location>
</feature>
<feature type="transmembrane region" description="Helical" evidence="12">
    <location>
        <begin position="81"/>
        <end position="101"/>
    </location>
</feature>
<dbReference type="GO" id="GO:0046872">
    <property type="term" value="F:metal ion binding"/>
    <property type="evidence" value="ECO:0007669"/>
    <property type="project" value="UniProtKB-KW"/>
</dbReference>
<evidence type="ECO:0000256" key="5">
    <source>
        <dbReference type="ARBA" id="ARBA00022617"/>
    </source>
</evidence>
<protein>
    <submittedName>
        <fullName evidence="13">Cytochrome d ubiquinol oxidase subunit II</fullName>
    </submittedName>
</protein>
<dbReference type="RefSeq" id="WP_112884993.1">
    <property type="nucleotide sequence ID" value="NZ_QLUW01000005.1"/>
</dbReference>
<accession>A0A328U2I3</accession>
<sequence length="336" mass="37726">MLATVWFVLITVLFIGFFFLEGFDFGVGMLLPFLGKSDVDRRVIINTIGPVWDGNEVWFITAGGAMFAAFPNWYATLFSGFYMALFLLLIALIGRGVAFEFRSKLPSKAWRSTWDWIIFFGSVLPPLLWGIALANLMRGVPIDASMNFVGSFWDLISLYSVTAGVSMVLLFLLHGSLYLSLKTVGTIREQSGKVALGVGAWTTVLMVLFIVLSYFETDMFTRHGVDPGTVPILAGLSLFSVWYFIRSHYMGWAFAMTGVTIVLSTITVFMSLFPRVMISSIDPAFDLTIYNASSSPYTLKVMTIVAVTTIPFVLAYQIWTYWVFRKRISPTDHLEY</sequence>
<evidence type="ECO:0000256" key="7">
    <source>
        <dbReference type="ARBA" id="ARBA00022723"/>
    </source>
</evidence>
<evidence type="ECO:0000256" key="6">
    <source>
        <dbReference type="ARBA" id="ARBA00022692"/>
    </source>
</evidence>
<dbReference type="Pfam" id="PF02322">
    <property type="entry name" value="Cyt_bd_oxida_II"/>
    <property type="match status" value="1"/>
</dbReference>
<comment type="similarity">
    <text evidence="2">Belongs to the cytochrome ubiquinol oxidase subunit 2 family.</text>
</comment>
<dbReference type="GO" id="GO:0070069">
    <property type="term" value="C:cytochrome complex"/>
    <property type="evidence" value="ECO:0007669"/>
    <property type="project" value="TreeGrafter"/>
</dbReference>
<name>A0A328U2I3_9BACL</name>
<feature type="transmembrane region" description="Helical" evidence="12">
    <location>
        <begin position="152"/>
        <end position="173"/>
    </location>
</feature>
<evidence type="ECO:0000256" key="11">
    <source>
        <dbReference type="ARBA" id="ARBA00023136"/>
    </source>
</evidence>
<keyword evidence="5" id="KW-0349">Heme</keyword>
<keyword evidence="11 12" id="KW-0472">Membrane</keyword>
<dbReference type="NCBIfam" id="TIGR00203">
    <property type="entry name" value="cydB"/>
    <property type="match status" value="1"/>
</dbReference>
<keyword evidence="6 12" id="KW-0812">Transmembrane</keyword>
<gene>
    <name evidence="13" type="primary">cydB</name>
    <name evidence="13" type="ORF">DL346_24395</name>
</gene>
<comment type="subcellular location">
    <subcellularLocation>
        <location evidence="1">Cell membrane</location>
        <topology evidence="1">Multi-pass membrane protein</topology>
    </subcellularLocation>
</comment>
<feature type="transmembrane region" description="Helical" evidence="12">
    <location>
        <begin position="6"/>
        <end position="35"/>
    </location>
</feature>
<dbReference type="GO" id="GO:0005886">
    <property type="term" value="C:plasma membrane"/>
    <property type="evidence" value="ECO:0007669"/>
    <property type="project" value="UniProtKB-SubCell"/>
</dbReference>
<evidence type="ECO:0000256" key="4">
    <source>
        <dbReference type="ARBA" id="ARBA00022475"/>
    </source>
</evidence>
<keyword evidence="9 12" id="KW-1133">Transmembrane helix</keyword>
<keyword evidence="4" id="KW-1003">Cell membrane</keyword>
<keyword evidence="7" id="KW-0479">Metal-binding</keyword>
<proteinExistence type="inferred from homology"/>
<dbReference type="PIRSF" id="PIRSF000267">
    <property type="entry name" value="Cyt_oxidse_sub2"/>
    <property type="match status" value="1"/>
</dbReference>
<keyword evidence="14" id="KW-1185">Reference proteome</keyword>
<evidence type="ECO:0000256" key="9">
    <source>
        <dbReference type="ARBA" id="ARBA00022989"/>
    </source>
</evidence>
<evidence type="ECO:0000313" key="13">
    <source>
        <dbReference type="EMBL" id="RAP74204.1"/>
    </source>
</evidence>
<keyword evidence="3" id="KW-0813">Transport</keyword>
<keyword evidence="8" id="KW-0249">Electron transport</keyword>
<feature type="transmembrane region" description="Helical" evidence="12">
    <location>
        <begin position="227"/>
        <end position="245"/>
    </location>
</feature>
<dbReference type="Proteomes" id="UP000249260">
    <property type="component" value="Unassembled WGS sequence"/>
</dbReference>
<dbReference type="GO" id="GO:0019646">
    <property type="term" value="P:aerobic electron transport chain"/>
    <property type="evidence" value="ECO:0007669"/>
    <property type="project" value="TreeGrafter"/>
</dbReference>
<evidence type="ECO:0000313" key="14">
    <source>
        <dbReference type="Proteomes" id="UP000249260"/>
    </source>
</evidence>
<dbReference type="GO" id="GO:0009055">
    <property type="term" value="F:electron transfer activity"/>
    <property type="evidence" value="ECO:0007669"/>
    <property type="project" value="TreeGrafter"/>
</dbReference>
<dbReference type="OrthoDB" id="9776710at2"/>
<evidence type="ECO:0000256" key="12">
    <source>
        <dbReference type="SAM" id="Phobius"/>
    </source>
</evidence>
<dbReference type="EMBL" id="QLUW01000005">
    <property type="protein sequence ID" value="RAP74204.1"/>
    <property type="molecule type" value="Genomic_DNA"/>
</dbReference>
<evidence type="ECO:0000256" key="10">
    <source>
        <dbReference type="ARBA" id="ARBA00023004"/>
    </source>
</evidence>
<evidence type="ECO:0000256" key="3">
    <source>
        <dbReference type="ARBA" id="ARBA00022448"/>
    </source>
</evidence>
<evidence type="ECO:0000256" key="2">
    <source>
        <dbReference type="ARBA" id="ARBA00007543"/>
    </source>
</evidence>
<keyword evidence="10" id="KW-0408">Iron</keyword>
<dbReference type="PANTHER" id="PTHR43141">
    <property type="entry name" value="CYTOCHROME BD2 SUBUNIT II"/>
    <property type="match status" value="1"/>
</dbReference>